<gene>
    <name evidence="2" type="ORF">SI65_05774</name>
</gene>
<dbReference type="AlphaFoldDB" id="A0A1E3BDZ9"/>
<evidence type="ECO:0000313" key="2">
    <source>
        <dbReference type="EMBL" id="ODM19157.1"/>
    </source>
</evidence>
<reference evidence="2 3" key="1">
    <citation type="journal article" date="2016" name="BMC Genomics">
        <title>Comparative genomic and transcriptomic analyses of the Fuzhuan brick tea-fermentation fungus Aspergillus cristatus.</title>
        <authorList>
            <person name="Ge Y."/>
            <person name="Wang Y."/>
            <person name="Liu Y."/>
            <person name="Tan Y."/>
            <person name="Ren X."/>
            <person name="Zhang X."/>
            <person name="Hyde K.D."/>
            <person name="Liu Y."/>
            <person name="Liu Z."/>
        </authorList>
    </citation>
    <scope>NUCLEOTIDE SEQUENCE [LARGE SCALE GENOMIC DNA]</scope>
    <source>
        <strain evidence="2 3">GZAAS20.1005</strain>
    </source>
</reference>
<dbReference type="VEuPathDB" id="FungiDB:SI65_05774"/>
<dbReference type="EMBL" id="JXNT01000005">
    <property type="protein sequence ID" value="ODM19157.1"/>
    <property type="molecule type" value="Genomic_DNA"/>
</dbReference>
<dbReference type="OrthoDB" id="4510398at2759"/>
<feature type="region of interest" description="Disordered" evidence="1">
    <location>
        <begin position="1"/>
        <end position="24"/>
    </location>
</feature>
<protein>
    <submittedName>
        <fullName evidence="2">Uncharacterized protein</fullName>
    </submittedName>
</protein>
<feature type="region of interest" description="Disordered" evidence="1">
    <location>
        <begin position="169"/>
        <end position="207"/>
    </location>
</feature>
<name>A0A1E3BDZ9_ASPCR</name>
<keyword evidence="3" id="KW-1185">Reference proteome</keyword>
<feature type="compositionally biased region" description="Basic and acidic residues" evidence="1">
    <location>
        <begin position="197"/>
        <end position="207"/>
    </location>
</feature>
<dbReference type="Proteomes" id="UP000094569">
    <property type="component" value="Unassembled WGS sequence"/>
</dbReference>
<proteinExistence type="predicted"/>
<evidence type="ECO:0000256" key="1">
    <source>
        <dbReference type="SAM" id="MobiDB-lite"/>
    </source>
</evidence>
<comment type="caution">
    <text evidence="2">The sequence shown here is derived from an EMBL/GenBank/DDBJ whole genome shotgun (WGS) entry which is preliminary data.</text>
</comment>
<accession>A0A1E3BDZ9</accession>
<dbReference type="STRING" id="573508.A0A1E3BDZ9"/>
<organism evidence="2 3">
    <name type="scientific">Aspergillus cristatus</name>
    <name type="common">Chinese Fuzhuan brick tea-fermentation fungus</name>
    <name type="synonym">Eurotium cristatum</name>
    <dbReference type="NCBI Taxonomy" id="573508"/>
    <lineage>
        <taxon>Eukaryota</taxon>
        <taxon>Fungi</taxon>
        <taxon>Dikarya</taxon>
        <taxon>Ascomycota</taxon>
        <taxon>Pezizomycotina</taxon>
        <taxon>Eurotiomycetes</taxon>
        <taxon>Eurotiomycetidae</taxon>
        <taxon>Eurotiales</taxon>
        <taxon>Aspergillaceae</taxon>
        <taxon>Aspergillus</taxon>
        <taxon>Aspergillus subgen. Aspergillus</taxon>
    </lineage>
</organism>
<evidence type="ECO:0000313" key="3">
    <source>
        <dbReference type="Proteomes" id="UP000094569"/>
    </source>
</evidence>
<sequence length="207" mass="23230">MKLQEPKATKSVPTSLDGAKPEPRIRIANPVTKEDANEGLMKSAKSNWVSSAQSESIPNDKFYTKTIDEQIVNTALLNFLKAITQHFSDISHRWTINRKAFHATAKGTKLYEARTDGCLSHDDGQSVCPLIEVKAAVRSKKLYDIFMQESAQMVAWTLNDTEEYVLPPGWDKKKAIDPSDPSDPNDGKGSMQNLTHRFKETAEKKHK</sequence>